<dbReference type="PANTHER" id="PTHR24321:SF8">
    <property type="entry name" value="ESTRADIOL 17-BETA-DEHYDROGENASE 8-RELATED"/>
    <property type="match status" value="1"/>
</dbReference>
<evidence type="ECO:0000256" key="1">
    <source>
        <dbReference type="ARBA" id="ARBA00006484"/>
    </source>
</evidence>
<dbReference type="PROSITE" id="PS51257">
    <property type="entry name" value="PROKAR_LIPOPROTEIN"/>
    <property type="match status" value="1"/>
</dbReference>
<evidence type="ECO:0000256" key="2">
    <source>
        <dbReference type="ARBA" id="ARBA00023002"/>
    </source>
</evidence>
<dbReference type="SUPFAM" id="SSF51735">
    <property type="entry name" value="NAD(P)-binding Rossmann-fold domains"/>
    <property type="match status" value="1"/>
</dbReference>
<name>A0AA41U339_9ACTN</name>
<dbReference type="PANTHER" id="PTHR24321">
    <property type="entry name" value="DEHYDROGENASES, SHORT CHAIN"/>
    <property type="match status" value="1"/>
</dbReference>
<proteinExistence type="inferred from homology"/>
<gene>
    <name evidence="3" type="ORF">LZ495_34910</name>
</gene>
<dbReference type="PRINTS" id="PR00081">
    <property type="entry name" value="GDHRDH"/>
</dbReference>
<dbReference type="GO" id="GO:0016491">
    <property type="term" value="F:oxidoreductase activity"/>
    <property type="evidence" value="ECO:0007669"/>
    <property type="project" value="UniProtKB-KW"/>
</dbReference>
<dbReference type="Pfam" id="PF13561">
    <property type="entry name" value="adh_short_C2"/>
    <property type="match status" value="1"/>
</dbReference>
<keyword evidence="2" id="KW-0560">Oxidoreductase</keyword>
<dbReference type="NCBIfam" id="NF005559">
    <property type="entry name" value="PRK07231.1"/>
    <property type="match status" value="1"/>
</dbReference>
<organism evidence="3 4">
    <name type="scientific">Yinghuangia soli</name>
    <dbReference type="NCBI Taxonomy" id="2908204"/>
    <lineage>
        <taxon>Bacteria</taxon>
        <taxon>Bacillati</taxon>
        <taxon>Actinomycetota</taxon>
        <taxon>Actinomycetes</taxon>
        <taxon>Kitasatosporales</taxon>
        <taxon>Streptomycetaceae</taxon>
        <taxon>Yinghuangia</taxon>
    </lineage>
</organism>
<comment type="similarity">
    <text evidence="1">Belongs to the short-chain dehydrogenases/reductases (SDR) family.</text>
</comment>
<evidence type="ECO:0000313" key="3">
    <source>
        <dbReference type="EMBL" id="MCF2532378.1"/>
    </source>
</evidence>
<sequence>MTGGRLDGRVALVTGGASGLGLACVERFTAEGATVVGLDLGKPEEAFPGAALLEADVRDEEAVAAAVGQIAAEHGRLDVVVNSAGVSGGGVVHALDTAEWDRIIDVNLKGTFLVAKHALRVMIGQQSGSIVNISSVEGLQGTEGGSAYNASKGGVVTLTKNMAIDYGRAGIRVNAICPGFIDTPMFRAVMGSGNMTEYREQYRELHMLGRFGRPDEIAAAALFLASDDASFVTGQAIAVDGGFLAGTRTGLSDLIAGALGITRSAAEGDPA</sequence>
<dbReference type="Gene3D" id="3.40.50.720">
    <property type="entry name" value="NAD(P)-binding Rossmann-like Domain"/>
    <property type="match status" value="1"/>
</dbReference>
<dbReference type="CDD" id="cd05233">
    <property type="entry name" value="SDR_c"/>
    <property type="match status" value="1"/>
</dbReference>
<dbReference type="RefSeq" id="WP_235057157.1">
    <property type="nucleotide sequence ID" value="NZ_JAKFHA010000033.1"/>
</dbReference>
<dbReference type="InterPro" id="IPR020904">
    <property type="entry name" value="Sc_DH/Rdtase_CS"/>
</dbReference>
<dbReference type="PRINTS" id="PR00080">
    <property type="entry name" value="SDRFAMILY"/>
</dbReference>
<dbReference type="Proteomes" id="UP001165378">
    <property type="component" value="Unassembled WGS sequence"/>
</dbReference>
<keyword evidence="4" id="KW-1185">Reference proteome</keyword>
<dbReference type="PROSITE" id="PS00061">
    <property type="entry name" value="ADH_SHORT"/>
    <property type="match status" value="1"/>
</dbReference>
<accession>A0AA41U339</accession>
<dbReference type="AlphaFoldDB" id="A0AA41U339"/>
<dbReference type="FunFam" id="3.40.50.720:FF:000084">
    <property type="entry name" value="Short-chain dehydrogenase reductase"/>
    <property type="match status" value="1"/>
</dbReference>
<protein>
    <submittedName>
        <fullName evidence="3">SDR family oxidoreductase</fullName>
    </submittedName>
</protein>
<dbReference type="InterPro" id="IPR002347">
    <property type="entry name" value="SDR_fam"/>
</dbReference>
<dbReference type="InterPro" id="IPR036291">
    <property type="entry name" value="NAD(P)-bd_dom_sf"/>
</dbReference>
<reference evidence="3" key="1">
    <citation type="submission" date="2022-01" db="EMBL/GenBank/DDBJ databases">
        <title>Genome-Based Taxonomic Classification of the Phylum Actinobacteria.</title>
        <authorList>
            <person name="Gao Y."/>
        </authorList>
    </citation>
    <scope>NUCLEOTIDE SEQUENCE</scope>
    <source>
        <strain evidence="3">KLBMP 8922</strain>
    </source>
</reference>
<evidence type="ECO:0000313" key="4">
    <source>
        <dbReference type="Proteomes" id="UP001165378"/>
    </source>
</evidence>
<comment type="caution">
    <text evidence="3">The sequence shown here is derived from an EMBL/GenBank/DDBJ whole genome shotgun (WGS) entry which is preliminary data.</text>
</comment>
<dbReference type="EMBL" id="JAKFHA010000033">
    <property type="protein sequence ID" value="MCF2532378.1"/>
    <property type="molecule type" value="Genomic_DNA"/>
</dbReference>